<feature type="transmembrane region" description="Helical" evidence="1">
    <location>
        <begin position="105"/>
        <end position="129"/>
    </location>
</feature>
<keyword evidence="3" id="KW-1185">Reference proteome</keyword>
<evidence type="ECO:0000313" key="2">
    <source>
        <dbReference type="EMBL" id="MDG3007668.1"/>
    </source>
</evidence>
<organism evidence="2 3">
    <name type="scientific">Paludisphaera mucosa</name>
    <dbReference type="NCBI Taxonomy" id="3030827"/>
    <lineage>
        <taxon>Bacteria</taxon>
        <taxon>Pseudomonadati</taxon>
        <taxon>Planctomycetota</taxon>
        <taxon>Planctomycetia</taxon>
        <taxon>Isosphaerales</taxon>
        <taxon>Isosphaeraceae</taxon>
        <taxon>Paludisphaera</taxon>
    </lineage>
</organism>
<evidence type="ECO:0000313" key="3">
    <source>
        <dbReference type="Proteomes" id="UP001216907"/>
    </source>
</evidence>
<dbReference type="RefSeq" id="WP_277863942.1">
    <property type="nucleotide sequence ID" value="NZ_JARRAG010000002.1"/>
</dbReference>
<dbReference type="Proteomes" id="UP001216907">
    <property type="component" value="Unassembled WGS sequence"/>
</dbReference>
<keyword evidence="1" id="KW-1133">Transmembrane helix</keyword>
<reference evidence="2 3" key="1">
    <citation type="submission" date="2023-03" db="EMBL/GenBank/DDBJ databases">
        <title>Paludisphaera mucosa sp. nov. a novel planctomycete from northern fen.</title>
        <authorList>
            <person name="Ivanova A."/>
        </authorList>
    </citation>
    <scope>NUCLEOTIDE SEQUENCE [LARGE SCALE GENOMIC DNA]</scope>
    <source>
        <strain evidence="2 3">Pla2</strain>
    </source>
</reference>
<feature type="transmembrane region" description="Helical" evidence="1">
    <location>
        <begin position="7"/>
        <end position="27"/>
    </location>
</feature>
<accession>A0ABT6FJA8</accession>
<comment type="caution">
    <text evidence="2">The sequence shown here is derived from an EMBL/GenBank/DDBJ whole genome shotgun (WGS) entry which is preliminary data.</text>
</comment>
<gene>
    <name evidence="2" type="ORF">PZE19_28215</name>
</gene>
<proteinExistence type="predicted"/>
<feature type="transmembrane region" description="Helical" evidence="1">
    <location>
        <begin position="74"/>
        <end position="93"/>
    </location>
</feature>
<feature type="transmembrane region" description="Helical" evidence="1">
    <location>
        <begin position="47"/>
        <end position="67"/>
    </location>
</feature>
<sequence length="142" mass="14745">MWLLQNALRVVGSTALGVVLGFSAAVYLVAWGQKPGGEPWQAGMGQYFGGLFIGAPLGGLFGLALGVARMRREVWGPLVWAGILAGLAAGPFVSQALNVHVWAGWWGDAVVAVACGAQGGAAGAAVETFRRESSGPRNRRLR</sequence>
<dbReference type="EMBL" id="JARRAG010000002">
    <property type="protein sequence ID" value="MDG3007668.1"/>
    <property type="molecule type" value="Genomic_DNA"/>
</dbReference>
<keyword evidence="1" id="KW-0472">Membrane</keyword>
<keyword evidence="1" id="KW-0812">Transmembrane</keyword>
<protein>
    <submittedName>
        <fullName evidence="2">Uncharacterized protein</fullName>
    </submittedName>
</protein>
<evidence type="ECO:0000256" key="1">
    <source>
        <dbReference type="SAM" id="Phobius"/>
    </source>
</evidence>
<name>A0ABT6FJA8_9BACT</name>